<accession>A0A5J4Z4T0</accession>
<dbReference type="EMBL" id="VRMN01000001">
    <property type="protein sequence ID" value="KAA8497597.1"/>
    <property type="molecule type" value="Genomic_DNA"/>
</dbReference>
<protein>
    <submittedName>
        <fullName evidence="1">Transposable element Tc3 transposase</fullName>
    </submittedName>
</protein>
<evidence type="ECO:0000313" key="2">
    <source>
        <dbReference type="Proteomes" id="UP000324585"/>
    </source>
</evidence>
<comment type="caution">
    <text evidence="1">The sequence shown here is derived from an EMBL/GenBank/DDBJ whole genome shotgun (WGS) entry which is preliminary data.</text>
</comment>
<dbReference type="AlphaFoldDB" id="A0A5J4Z4T0"/>
<dbReference type="Gene3D" id="3.30.420.10">
    <property type="entry name" value="Ribonuclease H-like superfamily/Ribonuclease H"/>
    <property type="match status" value="1"/>
</dbReference>
<reference evidence="2" key="1">
    <citation type="journal article" date="2019" name="Nat. Commun.">
        <title>Expansion of phycobilisome linker gene families in mesophilic red algae.</title>
        <authorList>
            <person name="Lee J."/>
            <person name="Kim D."/>
            <person name="Bhattacharya D."/>
            <person name="Yoon H.S."/>
        </authorList>
    </citation>
    <scope>NUCLEOTIDE SEQUENCE [LARGE SCALE GENOMIC DNA]</scope>
    <source>
        <strain evidence="2">CCMP 1328</strain>
    </source>
</reference>
<dbReference type="OrthoDB" id="6776985at2759"/>
<gene>
    <name evidence="1" type="ORF">FVE85_5182</name>
</gene>
<evidence type="ECO:0000313" key="1">
    <source>
        <dbReference type="EMBL" id="KAA8497597.1"/>
    </source>
</evidence>
<keyword evidence="2" id="KW-1185">Reference proteome</keyword>
<sequence length="209" mass="23138">MEVTHSPNAFRRLRKKKFNLDGPDGFHKTRLERSADVQDIWTRHSGTSGCMVWGAISARGKILLDFIEGTFTAAKYVSMLRADNVLDRCRQIVGPNMTLQQDNAPVHTSRLVKNFMNDENVELLLASVLAGLQYHRESVGDTSAQGSRGCKAVSDSAGAQECHFIGLGDFGAACTGQFLRVSAETRIQLCVYSRRIHARKSRPIPIIFG</sequence>
<name>A0A5J4Z4T0_PORPP</name>
<dbReference type="InterPro" id="IPR036397">
    <property type="entry name" value="RNaseH_sf"/>
</dbReference>
<dbReference type="Proteomes" id="UP000324585">
    <property type="component" value="Unassembled WGS sequence"/>
</dbReference>
<organism evidence="1 2">
    <name type="scientific">Porphyridium purpureum</name>
    <name type="common">Red alga</name>
    <name type="synonym">Porphyridium cruentum</name>
    <dbReference type="NCBI Taxonomy" id="35688"/>
    <lineage>
        <taxon>Eukaryota</taxon>
        <taxon>Rhodophyta</taxon>
        <taxon>Bangiophyceae</taxon>
        <taxon>Porphyridiales</taxon>
        <taxon>Porphyridiaceae</taxon>
        <taxon>Porphyridium</taxon>
    </lineage>
</organism>
<dbReference type="GO" id="GO:0003676">
    <property type="term" value="F:nucleic acid binding"/>
    <property type="evidence" value="ECO:0007669"/>
    <property type="project" value="InterPro"/>
</dbReference>
<proteinExistence type="predicted"/>